<dbReference type="HAMAP" id="MF_00386">
    <property type="entry name" value="UPF0161_YidD"/>
    <property type="match status" value="1"/>
</dbReference>
<dbReference type="PANTHER" id="PTHR33383">
    <property type="entry name" value="MEMBRANE PROTEIN INSERTION EFFICIENCY FACTOR-RELATED"/>
    <property type="match status" value="1"/>
</dbReference>
<keyword evidence="1" id="KW-1003">Cell membrane</keyword>
<dbReference type="NCBIfam" id="TIGR00278">
    <property type="entry name" value="membrane protein insertion efficiency factor YidD"/>
    <property type="match status" value="1"/>
</dbReference>
<dbReference type="Pfam" id="PF01809">
    <property type="entry name" value="YidD"/>
    <property type="match status" value="1"/>
</dbReference>
<comment type="similarity">
    <text evidence="1">Belongs to the UPF0161 family.</text>
</comment>
<comment type="subcellular location">
    <subcellularLocation>
        <location evidence="1">Cell membrane</location>
        <topology evidence="1">Peripheral membrane protein</topology>
        <orientation evidence="1">Cytoplasmic side</orientation>
    </subcellularLocation>
</comment>
<dbReference type="GO" id="GO:0005886">
    <property type="term" value="C:plasma membrane"/>
    <property type="evidence" value="ECO:0007669"/>
    <property type="project" value="UniProtKB-SubCell"/>
</dbReference>
<dbReference type="PANTHER" id="PTHR33383:SF1">
    <property type="entry name" value="MEMBRANE PROTEIN INSERTION EFFICIENCY FACTOR-RELATED"/>
    <property type="match status" value="1"/>
</dbReference>
<evidence type="ECO:0000256" key="1">
    <source>
        <dbReference type="HAMAP-Rule" id="MF_00386"/>
    </source>
</evidence>
<reference evidence="3 4" key="1">
    <citation type="submission" date="2020-07" db="EMBL/GenBank/DDBJ databases">
        <title>Sequencing the genomes of 1000 actinobacteria strains.</title>
        <authorList>
            <person name="Klenk H.-P."/>
        </authorList>
    </citation>
    <scope>NUCLEOTIDE SEQUENCE [LARGE SCALE GENOMIC DNA]</scope>
    <source>
        <strain evidence="3 4">DSM 15664</strain>
    </source>
</reference>
<sequence>MNQSQDSHLHGARHRHQSAATTQWVRHRDFYVEDGEIPGRTVSGITQPELRRGHWGLLRSSPSLALCWLLRGYRRVISPLYGQVCSFYPSCSAYGLEAVTTHGVMRGIPLTLWRILRCNPFTGGGVDPVPPTARIWPQGGVPTIIETNHPPIPLGDDD</sequence>
<evidence type="ECO:0000256" key="2">
    <source>
        <dbReference type="SAM" id="MobiDB-lite"/>
    </source>
</evidence>
<comment type="caution">
    <text evidence="3">The sequence shown here is derived from an EMBL/GenBank/DDBJ whole genome shotgun (WGS) entry which is preliminary data.</text>
</comment>
<keyword evidence="4" id="KW-1185">Reference proteome</keyword>
<dbReference type="AlphaFoldDB" id="A0A7Z0E8P6"/>
<evidence type="ECO:0000313" key="3">
    <source>
        <dbReference type="EMBL" id="NYJ16397.1"/>
    </source>
</evidence>
<dbReference type="EMBL" id="JACCFQ010000001">
    <property type="protein sequence ID" value="NYJ16397.1"/>
    <property type="molecule type" value="Genomic_DNA"/>
</dbReference>
<name>A0A7Z0E8P6_9MICC</name>
<dbReference type="Proteomes" id="UP000560069">
    <property type="component" value="Unassembled WGS sequence"/>
</dbReference>
<accession>A0A7Z0E8P6</accession>
<comment type="function">
    <text evidence="1">Could be involved in insertion of integral membrane proteins into the membrane.</text>
</comment>
<evidence type="ECO:0000313" key="4">
    <source>
        <dbReference type="Proteomes" id="UP000560069"/>
    </source>
</evidence>
<dbReference type="RefSeq" id="WP_179441338.1">
    <property type="nucleotide sequence ID" value="NZ_BAAALK010000006.1"/>
</dbReference>
<organism evidence="3 4">
    <name type="scientific">Nesterenkonia sandarakina</name>
    <dbReference type="NCBI Taxonomy" id="272918"/>
    <lineage>
        <taxon>Bacteria</taxon>
        <taxon>Bacillati</taxon>
        <taxon>Actinomycetota</taxon>
        <taxon>Actinomycetes</taxon>
        <taxon>Micrococcales</taxon>
        <taxon>Micrococcaceae</taxon>
        <taxon>Nesterenkonia</taxon>
    </lineage>
</organism>
<proteinExistence type="inferred from homology"/>
<protein>
    <recommendedName>
        <fullName evidence="1">Putative membrane protein insertion efficiency factor</fullName>
    </recommendedName>
</protein>
<keyword evidence="1" id="KW-0472">Membrane</keyword>
<feature type="region of interest" description="Disordered" evidence="2">
    <location>
        <begin position="1"/>
        <end position="21"/>
    </location>
</feature>
<dbReference type="InterPro" id="IPR002696">
    <property type="entry name" value="Membr_insert_effic_factor_YidD"/>
</dbReference>
<dbReference type="SMART" id="SM01234">
    <property type="entry name" value="Haemolytic"/>
    <property type="match status" value="1"/>
</dbReference>
<gene>
    <name evidence="3" type="ORF">HNR11_000931</name>
</gene>